<proteinExistence type="predicted"/>
<name>A0A8J5MGG8_9STRA</name>
<accession>A0A8J5MGG8</accession>
<dbReference type="Proteomes" id="UP000709295">
    <property type="component" value="Unassembled WGS sequence"/>
</dbReference>
<dbReference type="EMBL" id="JAENGY010000351">
    <property type="protein sequence ID" value="KAG6965128.1"/>
    <property type="molecule type" value="Genomic_DNA"/>
</dbReference>
<comment type="caution">
    <text evidence="1">The sequence shown here is derived from an EMBL/GenBank/DDBJ whole genome shotgun (WGS) entry which is preliminary data.</text>
</comment>
<organism evidence="1 2">
    <name type="scientific">Phytophthora aleatoria</name>
    <dbReference type="NCBI Taxonomy" id="2496075"/>
    <lineage>
        <taxon>Eukaryota</taxon>
        <taxon>Sar</taxon>
        <taxon>Stramenopiles</taxon>
        <taxon>Oomycota</taxon>
        <taxon>Peronosporomycetes</taxon>
        <taxon>Peronosporales</taxon>
        <taxon>Peronosporaceae</taxon>
        <taxon>Phytophthora</taxon>
    </lineage>
</organism>
<dbReference type="PROSITE" id="PS51257">
    <property type="entry name" value="PROKAR_LIPOPROTEIN"/>
    <property type="match status" value="1"/>
</dbReference>
<sequence>MTVKVPSISPPAVIVRIDSGASATAMQGCADANLFPLFFDAQAYNQCEIALAGCVKGVPRALSVRIQQFPLVCAVSSTAYKVQAKTLEGIVVTEWKFKSALANKREQPYLFVSRATSRNAFATLAPLTDVITKWAPSIRSCVERRRSPGTIKL</sequence>
<keyword evidence="2" id="KW-1185">Reference proteome</keyword>
<reference evidence="1" key="1">
    <citation type="submission" date="2021-01" db="EMBL/GenBank/DDBJ databases">
        <title>Phytophthora aleatoria, a newly-described species from Pinus radiata is distinct from Phytophthora cactorum isolates based on comparative genomics.</title>
        <authorList>
            <person name="Mcdougal R."/>
            <person name="Panda P."/>
            <person name="Williams N."/>
            <person name="Studholme D.J."/>
        </authorList>
    </citation>
    <scope>NUCLEOTIDE SEQUENCE</scope>
    <source>
        <strain evidence="1">NZFS 4037</strain>
    </source>
</reference>
<dbReference type="AlphaFoldDB" id="A0A8J5MGG8"/>
<evidence type="ECO:0000313" key="1">
    <source>
        <dbReference type="EMBL" id="KAG6965128.1"/>
    </source>
</evidence>
<protein>
    <submittedName>
        <fullName evidence="1">Uncharacterized protein</fullName>
    </submittedName>
</protein>
<evidence type="ECO:0000313" key="2">
    <source>
        <dbReference type="Proteomes" id="UP000709295"/>
    </source>
</evidence>
<gene>
    <name evidence="1" type="ORF">JG688_00007399</name>
</gene>